<protein>
    <recommendedName>
        <fullName evidence="2">Kazal-like domain-containing protein</fullName>
    </recommendedName>
</protein>
<dbReference type="EMBL" id="GEBQ01027327">
    <property type="protein sequence ID" value="JAT12650.1"/>
    <property type="molecule type" value="Transcribed_RNA"/>
</dbReference>
<dbReference type="Gene3D" id="3.30.60.30">
    <property type="match status" value="1"/>
</dbReference>
<gene>
    <name evidence="3" type="ORF">g.8937</name>
</gene>
<evidence type="ECO:0000256" key="1">
    <source>
        <dbReference type="SAM" id="SignalP"/>
    </source>
</evidence>
<keyword evidence="1" id="KW-0732">Signal</keyword>
<dbReference type="AlphaFoldDB" id="A0A1B6KMJ0"/>
<accession>A0A1B6KMJ0</accession>
<reference evidence="3" key="1">
    <citation type="submission" date="2015-11" db="EMBL/GenBank/DDBJ databases">
        <title>De novo transcriptome assembly of four potential Pierce s Disease insect vectors from Arizona vineyards.</title>
        <authorList>
            <person name="Tassone E.E."/>
        </authorList>
    </citation>
    <scope>NUCLEOTIDE SEQUENCE</scope>
</reference>
<dbReference type="SUPFAM" id="SSF100895">
    <property type="entry name" value="Kazal-type serine protease inhibitors"/>
    <property type="match status" value="1"/>
</dbReference>
<evidence type="ECO:0000259" key="2">
    <source>
        <dbReference type="PROSITE" id="PS51465"/>
    </source>
</evidence>
<evidence type="ECO:0000313" key="3">
    <source>
        <dbReference type="EMBL" id="JAT12650.1"/>
    </source>
</evidence>
<sequence>MQPTTILCCLIFVLAAVMVDPGSSQVMSFRTSTPLSPRKQRLPYTPVRDSQHKKKLLYTPVKSAGMRQGMVCRQRTTTRRPFPLKTTAKPCNCNCNLSDYQPLCASDKTDRDTFVNECQLECYNCTCNKNYQVLYKGECK</sequence>
<proteinExistence type="predicted"/>
<feature type="domain" description="Kazal-like" evidence="2">
    <location>
        <begin position="85"/>
        <end position="140"/>
    </location>
</feature>
<dbReference type="Pfam" id="PF07648">
    <property type="entry name" value="Kazal_2"/>
    <property type="match status" value="1"/>
</dbReference>
<organism evidence="3">
    <name type="scientific">Graphocephala atropunctata</name>
    <dbReference type="NCBI Taxonomy" id="36148"/>
    <lineage>
        <taxon>Eukaryota</taxon>
        <taxon>Metazoa</taxon>
        <taxon>Ecdysozoa</taxon>
        <taxon>Arthropoda</taxon>
        <taxon>Hexapoda</taxon>
        <taxon>Insecta</taxon>
        <taxon>Pterygota</taxon>
        <taxon>Neoptera</taxon>
        <taxon>Paraneoptera</taxon>
        <taxon>Hemiptera</taxon>
        <taxon>Auchenorrhyncha</taxon>
        <taxon>Membracoidea</taxon>
        <taxon>Cicadellidae</taxon>
        <taxon>Cicadellinae</taxon>
        <taxon>Cicadellini</taxon>
        <taxon>Graphocephala</taxon>
    </lineage>
</organism>
<feature type="signal peptide" evidence="1">
    <location>
        <begin position="1"/>
        <end position="24"/>
    </location>
</feature>
<dbReference type="InterPro" id="IPR002350">
    <property type="entry name" value="Kazal_dom"/>
</dbReference>
<feature type="chain" id="PRO_5008586680" description="Kazal-like domain-containing protein" evidence="1">
    <location>
        <begin position="25"/>
        <end position="140"/>
    </location>
</feature>
<dbReference type="PROSITE" id="PS51465">
    <property type="entry name" value="KAZAL_2"/>
    <property type="match status" value="1"/>
</dbReference>
<dbReference type="InterPro" id="IPR036058">
    <property type="entry name" value="Kazal_dom_sf"/>
</dbReference>
<name>A0A1B6KMJ0_9HEMI</name>
<dbReference type="CDD" id="cd00104">
    <property type="entry name" value="KAZAL_FS"/>
    <property type="match status" value="1"/>
</dbReference>